<protein>
    <submittedName>
        <fullName evidence="2">Uncharacterized protein</fullName>
    </submittedName>
</protein>
<proteinExistence type="predicted"/>
<evidence type="ECO:0000313" key="3">
    <source>
        <dbReference type="Proteomes" id="UP001234880"/>
    </source>
</evidence>
<gene>
    <name evidence="2" type="ORF">JOF35_008227</name>
</gene>
<dbReference type="Proteomes" id="UP001234880">
    <property type="component" value="Unassembled WGS sequence"/>
</dbReference>
<feature type="compositionally biased region" description="Low complexity" evidence="1">
    <location>
        <begin position="39"/>
        <end position="58"/>
    </location>
</feature>
<evidence type="ECO:0000256" key="1">
    <source>
        <dbReference type="SAM" id="MobiDB-lite"/>
    </source>
</evidence>
<evidence type="ECO:0000313" key="2">
    <source>
        <dbReference type="EMBL" id="MDP9615889.1"/>
    </source>
</evidence>
<feature type="region of interest" description="Disordered" evidence="1">
    <location>
        <begin position="1"/>
        <end position="67"/>
    </location>
</feature>
<feature type="region of interest" description="Disordered" evidence="1">
    <location>
        <begin position="103"/>
        <end position="272"/>
    </location>
</feature>
<name>A0ABT9L5G0_9ACTN</name>
<organism evidence="2 3">
    <name type="scientific">Streptomyces demainii</name>
    <dbReference type="NCBI Taxonomy" id="588122"/>
    <lineage>
        <taxon>Bacteria</taxon>
        <taxon>Bacillati</taxon>
        <taxon>Actinomycetota</taxon>
        <taxon>Actinomycetes</taxon>
        <taxon>Kitasatosporales</taxon>
        <taxon>Streptomycetaceae</taxon>
        <taxon>Streptomyces</taxon>
    </lineage>
</organism>
<accession>A0ABT9L5G0</accession>
<feature type="compositionally biased region" description="Basic residues" evidence="1">
    <location>
        <begin position="16"/>
        <end position="38"/>
    </location>
</feature>
<feature type="compositionally biased region" description="Basic residues" evidence="1">
    <location>
        <begin position="179"/>
        <end position="195"/>
    </location>
</feature>
<sequence>MPRTRDCRPRPPRPTALRRRHPHRRPTSTQRRRAHGVSRRTSPARAFSARAAGAGTRRPVPPEDRPRLARARRCGRFLVPPAATVPASTGPHVLLRIRGALPRHRRAARRGPRPRAPLRLRTPWRRSPGRADGPDPVLRTTLPTACTASGCGAPPTARRPGRGSAPPRAGCTGSPRNSPSRRPRRRPRRSSRRRFAPSGPPPCDLAGRTGRSRSGRPAYPARGPSVHRNPRPLYRNSAHGTGDVPLLGWHRDRQFPGRGAGAGRRPLRPSRP</sequence>
<comment type="caution">
    <text evidence="2">The sequence shown here is derived from an EMBL/GenBank/DDBJ whole genome shotgun (WGS) entry which is preliminary data.</text>
</comment>
<dbReference type="EMBL" id="JAURUE010000002">
    <property type="protein sequence ID" value="MDP9615889.1"/>
    <property type="molecule type" value="Genomic_DNA"/>
</dbReference>
<feature type="compositionally biased region" description="Basic residues" evidence="1">
    <location>
        <begin position="103"/>
        <end position="128"/>
    </location>
</feature>
<reference evidence="2 3" key="1">
    <citation type="submission" date="2023-07" db="EMBL/GenBank/DDBJ databases">
        <title>Sequencing the genomes of 1000 actinobacteria strains.</title>
        <authorList>
            <person name="Klenk H.-P."/>
        </authorList>
    </citation>
    <scope>NUCLEOTIDE SEQUENCE [LARGE SCALE GENOMIC DNA]</scope>
    <source>
        <strain evidence="2 3">DSM 41600</strain>
    </source>
</reference>
<keyword evidence="3" id="KW-1185">Reference proteome</keyword>
<feature type="compositionally biased region" description="Low complexity" evidence="1">
    <location>
        <begin position="152"/>
        <end position="178"/>
    </location>
</feature>